<sequence>MLPLTIYTYLHIWMDCFAHV</sequence>
<proteinExistence type="predicted"/>
<organism evidence="1">
    <name type="scientific">Anguilla anguilla</name>
    <name type="common">European freshwater eel</name>
    <name type="synonym">Muraena anguilla</name>
    <dbReference type="NCBI Taxonomy" id="7936"/>
    <lineage>
        <taxon>Eukaryota</taxon>
        <taxon>Metazoa</taxon>
        <taxon>Chordata</taxon>
        <taxon>Craniata</taxon>
        <taxon>Vertebrata</taxon>
        <taxon>Euteleostomi</taxon>
        <taxon>Actinopterygii</taxon>
        <taxon>Neopterygii</taxon>
        <taxon>Teleostei</taxon>
        <taxon>Anguilliformes</taxon>
        <taxon>Anguillidae</taxon>
        <taxon>Anguilla</taxon>
    </lineage>
</organism>
<protein>
    <submittedName>
        <fullName evidence="1">Uncharacterized protein</fullName>
    </submittedName>
</protein>
<dbReference type="EMBL" id="GBXM01051292">
    <property type="protein sequence ID" value="JAH57285.1"/>
    <property type="molecule type" value="Transcribed_RNA"/>
</dbReference>
<accession>A0A0E9TWK6</accession>
<dbReference type="AlphaFoldDB" id="A0A0E9TWK6"/>
<reference evidence="1" key="2">
    <citation type="journal article" date="2015" name="Fish Shellfish Immunol.">
        <title>Early steps in the European eel (Anguilla anguilla)-Vibrio vulnificus interaction in the gills: Role of the RtxA13 toxin.</title>
        <authorList>
            <person name="Callol A."/>
            <person name="Pajuelo D."/>
            <person name="Ebbesson L."/>
            <person name="Teles M."/>
            <person name="MacKenzie S."/>
            <person name="Amaro C."/>
        </authorList>
    </citation>
    <scope>NUCLEOTIDE SEQUENCE</scope>
</reference>
<evidence type="ECO:0000313" key="1">
    <source>
        <dbReference type="EMBL" id="JAH57285.1"/>
    </source>
</evidence>
<name>A0A0E9TWK6_ANGAN</name>
<reference evidence="1" key="1">
    <citation type="submission" date="2014-11" db="EMBL/GenBank/DDBJ databases">
        <authorList>
            <person name="Amaro Gonzalez C."/>
        </authorList>
    </citation>
    <scope>NUCLEOTIDE SEQUENCE</scope>
</reference>